<proteinExistence type="predicted"/>
<reference evidence="1 2" key="1">
    <citation type="journal article" date="2014" name="PLoS Genet.">
        <title>Phylogenetically driven sequencing of extremely halophilic archaea reveals strategies for static and dynamic osmo-response.</title>
        <authorList>
            <person name="Becker E.A."/>
            <person name="Seitzer P.M."/>
            <person name="Tritt A."/>
            <person name="Larsen D."/>
            <person name="Krusor M."/>
            <person name="Yao A.I."/>
            <person name="Wu D."/>
            <person name="Madern D."/>
            <person name="Eisen J.A."/>
            <person name="Darling A.E."/>
            <person name="Facciotti M.T."/>
        </authorList>
    </citation>
    <scope>NUCLEOTIDE SEQUENCE [LARGE SCALE GENOMIC DNA]</scope>
    <source>
        <strain evidence="1 2">JCM 10879</strain>
    </source>
</reference>
<evidence type="ECO:0000313" key="2">
    <source>
        <dbReference type="Proteomes" id="UP000011607"/>
    </source>
</evidence>
<dbReference type="STRING" id="1227454.C446_15438"/>
<gene>
    <name evidence="1" type="ORF">C446_15438</name>
</gene>
<keyword evidence="2" id="KW-1185">Reference proteome</keyword>
<sequence length="125" mass="13210">MPAPLEVLAVPLPDGERPADVVSDVELVVELDRAVEPDPEVVCEVSVPLAFESSATPELVPVAEPVLDRAPVVERELVLEPAPEFAVDPGLLLVSVVEPSVDCDEPESPLLQTSGDGIPLVRFAT</sequence>
<organism evidence="1 2">
    <name type="scientific">Halobiforma nitratireducens JCM 10879</name>
    <dbReference type="NCBI Taxonomy" id="1227454"/>
    <lineage>
        <taxon>Archaea</taxon>
        <taxon>Methanobacteriati</taxon>
        <taxon>Methanobacteriota</taxon>
        <taxon>Stenosarchaea group</taxon>
        <taxon>Halobacteria</taxon>
        <taxon>Halobacteriales</taxon>
        <taxon>Natrialbaceae</taxon>
        <taxon>Halobiforma</taxon>
    </lineage>
</organism>
<comment type="caution">
    <text evidence="1">The sequence shown here is derived from an EMBL/GenBank/DDBJ whole genome shotgun (WGS) entry which is preliminary data.</text>
</comment>
<evidence type="ECO:0000313" key="1">
    <source>
        <dbReference type="EMBL" id="EMA31373.1"/>
    </source>
</evidence>
<name>M0LE33_9EURY</name>
<accession>M0LE33</accession>
<dbReference type="EMBL" id="AOMA01000160">
    <property type="protein sequence ID" value="EMA31373.1"/>
    <property type="molecule type" value="Genomic_DNA"/>
</dbReference>
<dbReference type="Proteomes" id="UP000011607">
    <property type="component" value="Unassembled WGS sequence"/>
</dbReference>
<protein>
    <submittedName>
        <fullName evidence="1">Uncharacterized protein</fullName>
    </submittedName>
</protein>
<dbReference type="AlphaFoldDB" id="M0LE33"/>